<organism evidence="1 2">
    <name type="scientific">Biomphalaria pfeifferi</name>
    <name type="common">Bloodfluke planorb</name>
    <name type="synonym">Freshwater snail</name>
    <dbReference type="NCBI Taxonomy" id="112525"/>
    <lineage>
        <taxon>Eukaryota</taxon>
        <taxon>Metazoa</taxon>
        <taxon>Spiralia</taxon>
        <taxon>Lophotrochozoa</taxon>
        <taxon>Mollusca</taxon>
        <taxon>Gastropoda</taxon>
        <taxon>Heterobranchia</taxon>
        <taxon>Euthyneura</taxon>
        <taxon>Panpulmonata</taxon>
        <taxon>Hygrophila</taxon>
        <taxon>Lymnaeoidea</taxon>
        <taxon>Planorbidae</taxon>
        <taxon>Biomphalaria</taxon>
    </lineage>
</organism>
<accession>A0AAD8CCM0</accession>
<dbReference type="EMBL" id="JASAOG010000001">
    <property type="protein sequence ID" value="KAK0070364.1"/>
    <property type="molecule type" value="Genomic_DNA"/>
</dbReference>
<dbReference type="Proteomes" id="UP001233172">
    <property type="component" value="Unassembled WGS sequence"/>
</dbReference>
<evidence type="ECO:0000313" key="2">
    <source>
        <dbReference type="Proteomes" id="UP001233172"/>
    </source>
</evidence>
<evidence type="ECO:0000313" key="1">
    <source>
        <dbReference type="EMBL" id="KAK0070364.1"/>
    </source>
</evidence>
<reference evidence="1" key="1">
    <citation type="journal article" date="2023" name="PLoS Negl. Trop. Dis.">
        <title>A genome sequence for Biomphalaria pfeifferi, the major vector snail for the human-infecting parasite Schistosoma mansoni.</title>
        <authorList>
            <person name="Bu L."/>
            <person name="Lu L."/>
            <person name="Laidemitt M.R."/>
            <person name="Zhang S.M."/>
            <person name="Mutuku M."/>
            <person name="Mkoji G."/>
            <person name="Steinauer M."/>
            <person name="Loker E.S."/>
        </authorList>
    </citation>
    <scope>NUCLEOTIDE SEQUENCE</scope>
    <source>
        <strain evidence="1">KasaAsao</strain>
    </source>
</reference>
<name>A0AAD8CCM0_BIOPF</name>
<reference evidence="1" key="2">
    <citation type="submission" date="2023-04" db="EMBL/GenBank/DDBJ databases">
        <authorList>
            <person name="Bu L."/>
            <person name="Lu L."/>
            <person name="Laidemitt M.R."/>
            <person name="Zhang S.M."/>
            <person name="Mutuku M."/>
            <person name="Mkoji G."/>
            <person name="Steinauer M."/>
            <person name="Loker E.S."/>
        </authorList>
    </citation>
    <scope>NUCLEOTIDE SEQUENCE</scope>
    <source>
        <strain evidence="1">KasaAsao</strain>
        <tissue evidence="1">Whole Snail</tissue>
    </source>
</reference>
<comment type="caution">
    <text evidence="1">The sequence shown here is derived from an EMBL/GenBank/DDBJ whole genome shotgun (WGS) entry which is preliminary data.</text>
</comment>
<keyword evidence="2" id="KW-1185">Reference proteome</keyword>
<gene>
    <name evidence="1" type="ORF">Bpfe_000347</name>
</gene>
<protein>
    <submittedName>
        <fullName evidence="1">Uncharacterized protein</fullName>
    </submittedName>
</protein>
<dbReference type="AlphaFoldDB" id="A0AAD8CCM0"/>
<proteinExistence type="predicted"/>
<sequence>MQDNDVNDCPQRNSALVALKRHGLAWTLLPLVRGQQRGELVTLSTGLGEAPRKTSNVTLSTGLGEAPRKTSNVLHSLLVWERLQGKQAIWSRVNDKAKYRQQSAGFTCWSL</sequence>